<evidence type="ECO:0000313" key="4">
    <source>
        <dbReference type="EMBL" id="KAE9384324.1"/>
    </source>
</evidence>
<dbReference type="GO" id="GO:0005524">
    <property type="term" value="F:ATP binding"/>
    <property type="evidence" value="ECO:0007669"/>
    <property type="project" value="UniProtKB-KW"/>
</dbReference>
<accession>A0A6A4GFT9</accession>
<keyword evidence="2" id="KW-0547">Nucleotide-binding</keyword>
<dbReference type="Gene3D" id="3.40.50.300">
    <property type="entry name" value="P-loop containing nucleotide triphosphate hydrolases"/>
    <property type="match status" value="1"/>
</dbReference>
<dbReference type="InterPro" id="IPR027417">
    <property type="entry name" value="P-loop_NTPase"/>
</dbReference>
<dbReference type="InterPro" id="IPR050173">
    <property type="entry name" value="ABC_transporter_C-like"/>
</dbReference>
<keyword evidence="3" id="KW-0067">ATP-binding</keyword>
<evidence type="ECO:0008006" key="6">
    <source>
        <dbReference type="Google" id="ProtNLM"/>
    </source>
</evidence>
<dbReference type="GO" id="GO:0016020">
    <property type="term" value="C:membrane"/>
    <property type="evidence" value="ECO:0007669"/>
    <property type="project" value="TreeGrafter"/>
</dbReference>
<gene>
    <name evidence="4" type="ORF">BT96DRAFT_739218</name>
</gene>
<reference evidence="4" key="1">
    <citation type="journal article" date="2019" name="Environ. Microbiol.">
        <title>Fungal ecological strategies reflected in gene transcription - a case study of two litter decomposers.</title>
        <authorList>
            <person name="Barbi F."/>
            <person name="Kohler A."/>
            <person name="Barry K."/>
            <person name="Baskaran P."/>
            <person name="Daum C."/>
            <person name="Fauchery L."/>
            <person name="Ihrmark K."/>
            <person name="Kuo A."/>
            <person name="LaButti K."/>
            <person name="Lipzen A."/>
            <person name="Morin E."/>
            <person name="Grigoriev I.V."/>
            <person name="Henrissat B."/>
            <person name="Lindahl B."/>
            <person name="Martin F."/>
        </authorList>
    </citation>
    <scope>NUCLEOTIDE SEQUENCE</scope>
    <source>
        <strain evidence="4">JB14</strain>
    </source>
</reference>
<dbReference type="GO" id="GO:0042626">
    <property type="term" value="F:ATPase-coupled transmembrane transporter activity"/>
    <property type="evidence" value="ECO:0007669"/>
    <property type="project" value="TreeGrafter"/>
</dbReference>
<dbReference type="EMBL" id="ML770169">
    <property type="protein sequence ID" value="KAE9384324.1"/>
    <property type="molecule type" value="Genomic_DNA"/>
</dbReference>
<keyword evidence="1" id="KW-0677">Repeat</keyword>
<dbReference type="PANTHER" id="PTHR24223">
    <property type="entry name" value="ATP-BINDING CASSETTE SUB-FAMILY C"/>
    <property type="match status" value="1"/>
</dbReference>
<evidence type="ECO:0000313" key="5">
    <source>
        <dbReference type="Proteomes" id="UP000799118"/>
    </source>
</evidence>
<feature type="non-terminal residue" evidence="4">
    <location>
        <position position="1"/>
    </location>
</feature>
<name>A0A6A4GFT9_9AGAR</name>
<proteinExistence type="predicted"/>
<evidence type="ECO:0000256" key="1">
    <source>
        <dbReference type="ARBA" id="ARBA00022737"/>
    </source>
</evidence>
<dbReference type="PANTHER" id="PTHR24223:SF353">
    <property type="entry name" value="ABC TRANSPORTER ATP-BINDING PROTEIN_PERMEASE VMR1-RELATED"/>
    <property type="match status" value="1"/>
</dbReference>
<dbReference type="SUPFAM" id="SSF52540">
    <property type="entry name" value="P-loop containing nucleoside triphosphate hydrolases"/>
    <property type="match status" value="1"/>
</dbReference>
<organism evidence="4 5">
    <name type="scientific">Gymnopus androsaceus JB14</name>
    <dbReference type="NCBI Taxonomy" id="1447944"/>
    <lineage>
        <taxon>Eukaryota</taxon>
        <taxon>Fungi</taxon>
        <taxon>Dikarya</taxon>
        <taxon>Basidiomycota</taxon>
        <taxon>Agaricomycotina</taxon>
        <taxon>Agaricomycetes</taxon>
        <taxon>Agaricomycetidae</taxon>
        <taxon>Agaricales</taxon>
        <taxon>Marasmiineae</taxon>
        <taxon>Omphalotaceae</taxon>
        <taxon>Gymnopus</taxon>
    </lineage>
</organism>
<dbReference type="AlphaFoldDB" id="A0A6A4GFT9"/>
<evidence type="ECO:0000256" key="2">
    <source>
        <dbReference type="ARBA" id="ARBA00022741"/>
    </source>
</evidence>
<evidence type="ECO:0000256" key="3">
    <source>
        <dbReference type="ARBA" id="ARBA00022840"/>
    </source>
</evidence>
<feature type="non-terminal residue" evidence="4">
    <location>
        <position position="63"/>
    </location>
</feature>
<dbReference type="OrthoDB" id="6500128at2759"/>
<dbReference type="Proteomes" id="UP000799118">
    <property type="component" value="Unassembled WGS sequence"/>
</dbReference>
<keyword evidence="5" id="KW-1185">Reference proteome</keyword>
<sequence length="63" mass="6919">DNIIFGSPYNKERYKKVIKQCALERDLTLFAAGDNTEIGEKGLTLSGGQKARVTLARAVYSQA</sequence>
<protein>
    <recommendedName>
        <fullName evidence="6">ABC transporter domain-containing protein</fullName>
    </recommendedName>
</protein>